<dbReference type="GO" id="GO:0005524">
    <property type="term" value="F:ATP binding"/>
    <property type="evidence" value="ECO:0007669"/>
    <property type="project" value="InterPro"/>
</dbReference>
<keyword evidence="4" id="KW-0808">Transferase</keyword>
<feature type="compositionally biased region" description="Low complexity" evidence="1">
    <location>
        <begin position="203"/>
        <end position="220"/>
    </location>
</feature>
<dbReference type="InterPro" id="IPR009163">
    <property type="entry name" value="Ap4A_phos1/2"/>
</dbReference>
<protein>
    <submittedName>
        <fullName evidence="4">Bifunctional AP-4-A phosphorylase/ADP sulfurylase</fullName>
        <ecNumber evidence="4">2.7.7.53</ecNumber>
    </submittedName>
</protein>
<comment type="caution">
    <text evidence="4">The sequence shown here is derived from an EMBL/GenBank/DDBJ whole genome shotgun (WGS) entry which is preliminary data.</text>
</comment>
<name>A0A9W9CDU1_9PLEO</name>
<feature type="domain" description="Ap4A phosphorylase 1/2 N-terminal" evidence="3">
    <location>
        <begin position="424"/>
        <end position="584"/>
    </location>
</feature>
<dbReference type="GO" id="GO:0009117">
    <property type="term" value="P:nucleotide metabolic process"/>
    <property type="evidence" value="ECO:0007669"/>
    <property type="project" value="InterPro"/>
</dbReference>
<proteinExistence type="predicted"/>
<feature type="region of interest" description="Disordered" evidence="1">
    <location>
        <begin position="310"/>
        <end position="362"/>
    </location>
</feature>
<evidence type="ECO:0000259" key="2">
    <source>
        <dbReference type="Pfam" id="PF09830"/>
    </source>
</evidence>
<evidence type="ECO:0000313" key="5">
    <source>
        <dbReference type="Proteomes" id="UP001140513"/>
    </source>
</evidence>
<gene>
    <name evidence="4" type="primary">APA2</name>
    <name evidence="4" type="ORF">N0V89_001850</name>
</gene>
<feature type="compositionally biased region" description="Basic and acidic residues" evidence="1">
    <location>
        <begin position="334"/>
        <end position="347"/>
    </location>
</feature>
<organism evidence="4 5">
    <name type="scientific">Didymosphaeria variabile</name>
    <dbReference type="NCBI Taxonomy" id="1932322"/>
    <lineage>
        <taxon>Eukaryota</taxon>
        <taxon>Fungi</taxon>
        <taxon>Dikarya</taxon>
        <taxon>Ascomycota</taxon>
        <taxon>Pezizomycotina</taxon>
        <taxon>Dothideomycetes</taxon>
        <taxon>Pleosporomycetidae</taxon>
        <taxon>Pleosporales</taxon>
        <taxon>Massarineae</taxon>
        <taxon>Didymosphaeriaceae</taxon>
        <taxon>Didymosphaeria</taxon>
    </lineage>
</organism>
<dbReference type="InterPro" id="IPR036265">
    <property type="entry name" value="HIT-like_sf"/>
</dbReference>
<sequence length="752" mass="82583">MEQPSLVRAISVLTRTQADQPKQQQQQQREPAVDMHTQAWPTDGLPRRLNPHTYPPATGGFFSNTSPSEVGGGYNSMFMNTMNAQAYSLNHSLPMASPMIMSDADYQSGLNNQLDYTGTLAGRSTMVKSETNYTDGAPWALPMRQPVLLQSAGTADVSDFDTATSSLSPRSTYFSEPSERGATYSPIPGREKTSASGTWAEHSSVSPSQVKQSPSQSISPGFGPQLTYAVGGGMGSGPSSSHSATVGIAPSVGRQYETGFGSQVDQFSLTWATSVGQTDGVGSMAWQPSMYQEMQQSPYYNTGFVNPFQNSAHHSHTHSSGSNARAGAVVQSREPSHELQRQVRRQETNGVSRSTVEQSQRDAENRILMDGKAAELTYKEIRARIVARFPGSDVAESTLRGRHRSLTKQKKDRVRKPTWTSKDLVEAKFTSARASQALVFSPTELSIIRTSAGIPFQLRYCPALAKKPEPRKETTPKKKVDPFENPPAELFITDVPTTNPSHFLVLNKFPVITNHFILATKSNKQQTHVLEEDDLEATYACLKAWQGKDNSGRLFAFFNSGNHSGASQPHRHLQFLPVDSMHEGEKSAGWDVLIDSILSNGAEDASTKVMQHEKLPFTHFAYRFPSEPSAAQLLQTYNFLYQHAKQAIDGYISTHPGQLSLHESDGGDLPISYNLAMTTAGMAIIPRRSEGHMLRRDDGTDIGFVQLNGTVLGGTLMVKFQEEWDILRQHPEKLDAILEAIGLPKPTETTKL</sequence>
<dbReference type="Proteomes" id="UP001140513">
    <property type="component" value="Unassembled WGS sequence"/>
</dbReference>
<dbReference type="OrthoDB" id="10267950at2759"/>
<dbReference type="EC" id="2.7.7.53" evidence="4"/>
<evidence type="ECO:0000259" key="3">
    <source>
        <dbReference type="Pfam" id="PF19327"/>
    </source>
</evidence>
<dbReference type="GeneID" id="80905380"/>
<dbReference type="SUPFAM" id="SSF54197">
    <property type="entry name" value="HIT-like"/>
    <property type="match status" value="1"/>
</dbReference>
<feature type="domain" description="ATP adenylyltransferase C-terminal" evidence="2">
    <location>
        <begin position="614"/>
        <end position="744"/>
    </location>
</feature>
<keyword evidence="5" id="KW-1185">Reference proteome</keyword>
<accession>A0A9W9CDU1</accession>
<dbReference type="Gene3D" id="3.30.428.70">
    <property type="match status" value="1"/>
</dbReference>
<dbReference type="EMBL" id="JAPEUX010000002">
    <property type="protein sequence ID" value="KAJ4357275.1"/>
    <property type="molecule type" value="Genomic_DNA"/>
</dbReference>
<feature type="region of interest" description="Disordered" evidence="1">
    <location>
        <begin position="13"/>
        <end position="33"/>
    </location>
</feature>
<dbReference type="Pfam" id="PF19327">
    <property type="entry name" value="Ap4A_phos_N"/>
    <property type="match status" value="1"/>
</dbReference>
<keyword evidence="4" id="KW-0548">Nucleotidyltransferase</keyword>
<dbReference type="PANTHER" id="PTHR38420">
    <property type="entry name" value="AP-4-A PHOSPHORYLASE II"/>
    <property type="match status" value="1"/>
</dbReference>
<dbReference type="Pfam" id="PF09830">
    <property type="entry name" value="ATP_transf"/>
    <property type="match status" value="1"/>
</dbReference>
<feature type="compositionally biased region" description="Polar residues" evidence="1">
    <location>
        <begin position="348"/>
        <end position="358"/>
    </location>
</feature>
<dbReference type="InterPro" id="IPR043171">
    <property type="entry name" value="Ap4A_phos1/2-like"/>
</dbReference>
<dbReference type="AlphaFoldDB" id="A0A9W9CDU1"/>
<dbReference type="GO" id="GO:0003877">
    <property type="term" value="F:ATP:ADP adenylyltransferase activity"/>
    <property type="evidence" value="ECO:0007669"/>
    <property type="project" value="UniProtKB-EC"/>
</dbReference>
<feature type="compositionally biased region" description="Low complexity" evidence="1">
    <location>
        <begin position="17"/>
        <end position="28"/>
    </location>
</feature>
<feature type="compositionally biased region" description="Polar residues" evidence="1">
    <location>
        <begin position="161"/>
        <end position="175"/>
    </location>
</feature>
<reference evidence="4" key="1">
    <citation type="submission" date="2022-10" db="EMBL/GenBank/DDBJ databases">
        <title>Tapping the CABI collections for fungal endophytes: first genome assemblies for Collariella, Neodidymelliopsis, Ascochyta clinopodiicola, Didymella pomorum, Didymosphaeria variabile, Neocosmospora piperis and Neocucurbitaria cava.</title>
        <authorList>
            <person name="Hill R."/>
        </authorList>
    </citation>
    <scope>NUCLEOTIDE SEQUENCE</scope>
    <source>
        <strain evidence="4">IMI 356815</strain>
    </source>
</reference>
<evidence type="ECO:0000313" key="4">
    <source>
        <dbReference type="EMBL" id="KAJ4357275.1"/>
    </source>
</evidence>
<feature type="region of interest" description="Disordered" evidence="1">
    <location>
        <begin position="159"/>
        <end position="223"/>
    </location>
</feature>
<dbReference type="InterPro" id="IPR045759">
    <property type="entry name" value="Ap4A_phos1/2_N"/>
</dbReference>
<dbReference type="PANTHER" id="PTHR38420:SF3">
    <property type="entry name" value="5',5'''-P-1,P-4-TETRAPHOSPHATE PHOSPHORYLASE 2"/>
    <property type="match status" value="1"/>
</dbReference>
<dbReference type="InterPro" id="IPR019200">
    <property type="entry name" value="ATP_adenylylTrfase_C"/>
</dbReference>
<dbReference type="RefSeq" id="XP_056074134.1">
    <property type="nucleotide sequence ID" value="XM_056210661.1"/>
</dbReference>
<evidence type="ECO:0000256" key="1">
    <source>
        <dbReference type="SAM" id="MobiDB-lite"/>
    </source>
</evidence>